<name>A0AC34GYF7_9BILA</name>
<accession>A0AC34GYF7</accession>
<organism evidence="1 2">
    <name type="scientific">Panagrolaimus sp. ES5</name>
    <dbReference type="NCBI Taxonomy" id="591445"/>
    <lineage>
        <taxon>Eukaryota</taxon>
        <taxon>Metazoa</taxon>
        <taxon>Ecdysozoa</taxon>
        <taxon>Nematoda</taxon>
        <taxon>Chromadorea</taxon>
        <taxon>Rhabditida</taxon>
        <taxon>Tylenchina</taxon>
        <taxon>Panagrolaimomorpha</taxon>
        <taxon>Panagrolaimoidea</taxon>
        <taxon>Panagrolaimidae</taxon>
        <taxon>Panagrolaimus</taxon>
    </lineage>
</organism>
<evidence type="ECO:0000313" key="2">
    <source>
        <dbReference type="WBParaSite" id="ES5_v2.g9600.t1"/>
    </source>
</evidence>
<protein>
    <submittedName>
        <fullName evidence="2">Uncharacterized protein</fullName>
    </submittedName>
</protein>
<dbReference type="Proteomes" id="UP000887579">
    <property type="component" value="Unplaced"/>
</dbReference>
<dbReference type="WBParaSite" id="ES5_v2.g9600.t1">
    <property type="protein sequence ID" value="ES5_v2.g9600.t1"/>
    <property type="gene ID" value="ES5_v2.g9600"/>
</dbReference>
<sequence>MTSTTYVCMAGTSAMPSSDGSTTQKSTITAESSIPSTPLDSPTESYSPLNSRSSTTCPPEDDTTSLRSWLGTSITTASKFAQRLTFPILGRRDNSEITPLYDVFLGGSCGHTVWRSEIVIPYLKKRAITYYDPQRPVWSENMIYEEALAKESSKLFLFVLDPGTINATSFLEIAYFAARRAPKLVVVFLGRREWSDKAHPMDLPDRIRTIHLLEAILNRHCVPMLTSINEALDYIDEMIIGAKPFTEAMTEPLQRVPYINLKAKKFYETGSNALCDSFSYFKSRFASITSKAIALIFLEVLIVLSLHFYALPTLPIWLFIVPLLSMDYLLVIVLILVFRHKISRSRNRIHREIVLPSPPIPRIGQSAVADHAASVEKKFIKESTPKTNLEFYDSINLVDNEIRTHFKEQGDLRPATNGSHSKLTKEQKIELNGCVTSPIGYDVFLSCSSGSELDWITQKAVPQLHKSGLSYTSAMMFDKEPRIPMLHTASHILYYIPSYKTFLSGMIEIAYFIGHADWQITVCVPREAECLVLLDDSKVDPETLAAVQRRNESYKMAFCYLKDMAQRRQCRVFTKVEEAIQYIGNQSQRDTEHKAILRQVVEKQHLVKELTREQILLSSPTSSTNSSNHH</sequence>
<proteinExistence type="predicted"/>
<evidence type="ECO:0000313" key="1">
    <source>
        <dbReference type="Proteomes" id="UP000887579"/>
    </source>
</evidence>
<reference evidence="2" key="1">
    <citation type="submission" date="2022-11" db="UniProtKB">
        <authorList>
            <consortium name="WormBaseParasite"/>
        </authorList>
    </citation>
    <scope>IDENTIFICATION</scope>
</reference>